<name>A0A9X4LKV4_9BURK</name>
<comment type="caution">
    <text evidence="1">The sequence shown here is derived from an EMBL/GenBank/DDBJ whole genome shotgun (WGS) entry which is preliminary data.</text>
</comment>
<accession>A0A9X4LKV4</accession>
<dbReference type="PANTHER" id="PTHR32305">
    <property type="match status" value="1"/>
</dbReference>
<dbReference type="EMBL" id="SGUG01000084">
    <property type="protein sequence ID" value="MDG0865417.1"/>
    <property type="molecule type" value="Genomic_DNA"/>
</dbReference>
<dbReference type="InterPro" id="IPR031325">
    <property type="entry name" value="RHS_repeat"/>
</dbReference>
<organism evidence="1 2">
    <name type="scientific">Pelomonas aquatica</name>
    <dbReference type="NCBI Taxonomy" id="431058"/>
    <lineage>
        <taxon>Bacteria</taxon>
        <taxon>Pseudomonadati</taxon>
        <taxon>Pseudomonadota</taxon>
        <taxon>Betaproteobacteria</taxon>
        <taxon>Burkholderiales</taxon>
        <taxon>Sphaerotilaceae</taxon>
        <taxon>Roseateles</taxon>
    </lineage>
</organism>
<dbReference type="RefSeq" id="WP_277583894.1">
    <property type="nucleotide sequence ID" value="NZ_SGUG01000084.1"/>
</dbReference>
<sequence length="969" mass="102308">LLQSETIEPNSPQLCVTTSYSYDPYGNKASATTANCGGATGQALFTQHTSSSTYAALPGQSITVGKGTAQVNVAAGLFPTSSSNALGHTETKTYDPRFGAALSLTGPNGLTTSWTLDDFGRPTKELRADGTSTVTAYCTLAKFGLTTDVVNASNSSSANGDPLDCPAPPSGEAPADAVMFTHSVPWNTAGAAMGPYVRVYKDRLGRDLRSVTESFDGSAQASGKAGAPVYKDALYNLYGVKVLETQAYFAATGSSTTTGANDVGFTQTVVDALGRPTILYVADPNGQNGFVGTTSYGNRTVAKTTIAYTGLSVTTTNDRGQARTEEKNALGELVRVTDATGATLIHQRDAFGNLVQTLDALGNTTTLVYDLRGRKTQLQDPDTGVWNYAYDALGELVCQQSPNQFAAAGNQATCSSGSYVPAGQTTMAYDVLGRLTSRSEPEYVSSWTYDKNADGSACMPGSTAQGLNGKGKLCQSGASNGVSRQYVYDGYGRPSSARTTVTNGPSFGSAVSYDPATGRLLTQTYPTGVQVGYAYTARGFLEKLLLNTAATITPLPNASGQTASGGTFGPGKILWQTLAVNARGQLETQQYGDSALAQTVFEAATGRVTDLTTTSSTGGRQGDVLSQHYTWDSLNNLTGRNDANGDGNTGAVTETFAYGDNLNRLTSYTVSANALPNLARTVNLQYNALGMLLYKSDVGNYTYNAQGGGAGSHPHALQSVAGAGSTSYTFDANGNLSTASDGKYRALSYTSFNLPDSSNGLRGINNQGLNSQYTWQYDENHARIKETHQDANGTRTTWYQHPDNQGSLAFESETAPSGAISNRHYLSVGGQAIAVLVTTGQLPTLSAGQTTPAVLASVTVVKLEYWHKDHLGSLITTTDHYGAVTARYAYDPFGKRRYTNGTYDSFGTLIVDWSPTVNAGTDRGFTGHEHLDDVGIVHMNGRLFDPTLGVFMQADPLVQDPFNLQNYNR</sequence>
<protein>
    <recommendedName>
        <fullName evidence="3">RHS repeat protein</fullName>
    </recommendedName>
</protein>
<dbReference type="PANTHER" id="PTHR32305:SF15">
    <property type="entry name" value="PROTEIN RHSA-RELATED"/>
    <property type="match status" value="1"/>
</dbReference>
<reference evidence="1" key="1">
    <citation type="submission" date="2019-02" db="EMBL/GenBank/DDBJ databases">
        <title>Draft genome of the type strain Pelomonas aquatica CCUG 52575T.</title>
        <authorList>
            <person name="Gomila M."/>
            <person name="Lalucat J."/>
        </authorList>
    </citation>
    <scope>NUCLEOTIDE SEQUENCE</scope>
    <source>
        <strain evidence="1">CCUG 52575</strain>
    </source>
</reference>
<evidence type="ECO:0000313" key="2">
    <source>
        <dbReference type="Proteomes" id="UP001152766"/>
    </source>
</evidence>
<dbReference type="NCBIfam" id="TIGR01643">
    <property type="entry name" value="YD_repeat_2x"/>
    <property type="match status" value="3"/>
</dbReference>
<evidence type="ECO:0000313" key="1">
    <source>
        <dbReference type="EMBL" id="MDG0865417.1"/>
    </source>
</evidence>
<dbReference type="Proteomes" id="UP001152766">
    <property type="component" value="Unassembled WGS sequence"/>
</dbReference>
<dbReference type="InterPro" id="IPR050708">
    <property type="entry name" value="T6SS_VgrG/RHS"/>
</dbReference>
<keyword evidence="2" id="KW-1185">Reference proteome</keyword>
<evidence type="ECO:0008006" key="3">
    <source>
        <dbReference type="Google" id="ProtNLM"/>
    </source>
</evidence>
<dbReference type="InterPro" id="IPR006530">
    <property type="entry name" value="YD"/>
</dbReference>
<dbReference type="Pfam" id="PF05593">
    <property type="entry name" value="RHS_repeat"/>
    <property type="match status" value="1"/>
</dbReference>
<dbReference type="AlphaFoldDB" id="A0A9X4LKV4"/>
<dbReference type="InterPro" id="IPR022385">
    <property type="entry name" value="Rhs_assc_core"/>
</dbReference>
<feature type="non-terminal residue" evidence="1">
    <location>
        <position position="1"/>
    </location>
</feature>
<proteinExistence type="predicted"/>
<dbReference type="Gene3D" id="2.180.10.10">
    <property type="entry name" value="RHS repeat-associated core"/>
    <property type="match status" value="2"/>
</dbReference>
<dbReference type="NCBIfam" id="TIGR03696">
    <property type="entry name" value="Rhs_assc_core"/>
    <property type="match status" value="1"/>
</dbReference>
<gene>
    <name evidence="1" type="ORF">EXJ73_23460</name>
</gene>
<feature type="non-terminal residue" evidence="1">
    <location>
        <position position="969"/>
    </location>
</feature>